<proteinExistence type="predicted"/>
<gene>
    <name evidence="1" type="ORF">SAMN04489723_101432</name>
</gene>
<accession>A0A1I0VYH9</accession>
<sequence length="33" mass="3674">MKIENLIYGFHGKLLVAKEKGSLAAPLFSYPTH</sequence>
<evidence type="ECO:0000313" key="2">
    <source>
        <dbReference type="Proteomes" id="UP000198790"/>
    </source>
</evidence>
<dbReference type="Proteomes" id="UP000198790">
    <property type="component" value="Unassembled WGS sequence"/>
</dbReference>
<keyword evidence="2" id="KW-1185">Reference proteome</keyword>
<dbReference type="AlphaFoldDB" id="A0A1I0VYH9"/>
<organism evidence="1 2">
    <name type="scientific">Algoriphagus aquimarinus</name>
    <dbReference type="NCBI Taxonomy" id="237018"/>
    <lineage>
        <taxon>Bacteria</taxon>
        <taxon>Pseudomonadati</taxon>
        <taxon>Bacteroidota</taxon>
        <taxon>Cytophagia</taxon>
        <taxon>Cytophagales</taxon>
        <taxon>Cyclobacteriaceae</taxon>
        <taxon>Algoriphagus</taxon>
    </lineage>
</organism>
<reference evidence="1 2" key="1">
    <citation type="submission" date="2016-10" db="EMBL/GenBank/DDBJ databases">
        <authorList>
            <person name="de Groot N.N."/>
        </authorList>
    </citation>
    <scope>NUCLEOTIDE SEQUENCE [LARGE SCALE GENOMIC DNA]</scope>
    <source>
        <strain evidence="1 2">DSM 23399</strain>
    </source>
</reference>
<name>A0A1I0VYH9_9BACT</name>
<evidence type="ECO:0000313" key="1">
    <source>
        <dbReference type="EMBL" id="SFA81010.1"/>
    </source>
</evidence>
<dbReference type="EMBL" id="FOKK01000001">
    <property type="protein sequence ID" value="SFA81010.1"/>
    <property type="molecule type" value="Genomic_DNA"/>
</dbReference>
<protein>
    <submittedName>
        <fullName evidence="1">Uncharacterized protein</fullName>
    </submittedName>
</protein>